<dbReference type="eggNOG" id="COG1879">
    <property type="taxonomic scope" value="Bacteria"/>
</dbReference>
<dbReference type="Pfam" id="PF13407">
    <property type="entry name" value="Peripla_BP_4"/>
    <property type="match status" value="1"/>
</dbReference>
<dbReference type="InterPro" id="IPR028082">
    <property type="entry name" value="Peripla_BP_I"/>
</dbReference>
<dbReference type="InterPro" id="IPR050555">
    <property type="entry name" value="Bact_Solute-Bind_Prot2"/>
</dbReference>
<accession>A0A081C9A7</accession>
<keyword evidence="3" id="KW-0732">Signal</keyword>
<keyword evidence="6" id="KW-1185">Reference proteome</keyword>
<evidence type="ECO:0000259" key="4">
    <source>
        <dbReference type="Pfam" id="PF13407"/>
    </source>
</evidence>
<organism evidence="5">
    <name type="scientific">Vecturithrix granuli</name>
    <dbReference type="NCBI Taxonomy" id="1499967"/>
    <lineage>
        <taxon>Bacteria</taxon>
        <taxon>Candidatus Moduliflexota</taxon>
        <taxon>Candidatus Vecturitrichia</taxon>
        <taxon>Candidatus Vecturitrichales</taxon>
        <taxon>Candidatus Vecturitrichaceae</taxon>
        <taxon>Candidatus Vecturithrix</taxon>
    </lineage>
</organism>
<dbReference type="EMBL" id="DF820477">
    <property type="protein sequence ID" value="GAK61162.1"/>
    <property type="molecule type" value="Genomic_DNA"/>
</dbReference>
<dbReference type="GO" id="GO:0030288">
    <property type="term" value="C:outer membrane-bounded periplasmic space"/>
    <property type="evidence" value="ECO:0007669"/>
    <property type="project" value="TreeGrafter"/>
</dbReference>
<sequence>MKKVLALFIIVGLLVSAASLAMAQDKMKFFVVSHGGPADPFWGVVMKGAEDAGKEFNVDVTYLGPEKYSVQKLVDMVETAVAAKPNGLVVTITDAQALDQPLKDAIASGIPVVAINVPDYRGFAERIPYLAYVGADDYKVGIEAARRMLQEFAPEKPKRGVVSIHEPGHAGLEARARGITEVFTEAGIPVEKLATSPNASETYQAIDAYLTQNPDTEAVFCLGPLDTHPTIKLLEEKDLIGKVKLGGVDLSETMIKAIKEDKLVFTVEQQQYLQGYLPINLLILYNKYGLIPHDDILTGPAIVDKSNVAIVEDMVAKNYR</sequence>
<feature type="signal peptide" evidence="3">
    <location>
        <begin position="1"/>
        <end position="23"/>
    </location>
</feature>
<dbReference type="CDD" id="cd06312">
    <property type="entry name" value="PBP1_ABC_sugar_binding-like"/>
    <property type="match status" value="1"/>
</dbReference>
<dbReference type="PANTHER" id="PTHR30036">
    <property type="entry name" value="D-XYLOSE-BINDING PERIPLASMIC PROTEIN"/>
    <property type="match status" value="1"/>
</dbReference>
<name>A0A081C9A7_VECG1</name>
<dbReference type="STRING" id="1499967.U27_01061"/>
<dbReference type="Gene3D" id="3.40.50.2300">
    <property type="match status" value="2"/>
</dbReference>
<dbReference type="GO" id="GO:0030246">
    <property type="term" value="F:carbohydrate binding"/>
    <property type="evidence" value="ECO:0007669"/>
    <property type="project" value="TreeGrafter"/>
</dbReference>
<dbReference type="PANTHER" id="PTHR30036:SF7">
    <property type="entry name" value="ABC TRANSPORTER PERIPLASMIC-BINDING PROTEIN YPHF"/>
    <property type="match status" value="1"/>
</dbReference>
<feature type="domain" description="Periplasmic binding protein" evidence="4">
    <location>
        <begin position="36"/>
        <end position="283"/>
    </location>
</feature>
<proteinExistence type="inferred from homology"/>
<comment type="similarity">
    <text evidence="2">Belongs to the bacterial solute-binding protein 2 family.</text>
</comment>
<gene>
    <name evidence="5" type="ORF">U27_01061</name>
</gene>
<dbReference type="Proteomes" id="UP000030661">
    <property type="component" value="Unassembled WGS sequence"/>
</dbReference>
<dbReference type="AlphaFoldDB" id="A0A081C9A7"/>
<dbReference type="HOGENOM" id="CLU_037628_3_5_0"/>
<reference evidence="5" key="1">
    <citation type="journal article" date="2015" name="PeerJ">
        <title>First genomic representation of candidate bacterial phylum KSB3 points to enhanced environmental sensing as a trigger of wastewater bulking.</title>
        <authorList>
            <person name="Sekiguchi Y."/>
            <person name="Ohashi A."/>
            <person name="Parks D.H."/>
            <person name="Yamauchi T."/>
            <person name="Tyson G.W."/>
            <person name="Hugenholtz P."/>
        </authorList>
    </citation>
    <scope>NUCLEOTIDE SEQUENCE [LARGE SCALE GENOMIC DNA]</scope>
</reference>
<feature type="chain" id="PRO_5001755566" evidence="3">
    <location>
        <begin position="24"/>
        <end position="320"/>
    </location>
</feature>
<dbReference type="InterPro" id="IPR025997">
    <property type="entry name" value="SBP_2_dom"/>
</dbReference>
<evidence type="ECO:0000256" key="3">
    <source>
        <dbReference type="SAM" id="SignalP"/>
    </source>
</evidence>
<evidence type="ECO:0000313" key="5">
    <source>
        <dbReference type="EMBL" id="GAK61162.1"/>
    </source>
</evidence>
<comment type="subcellular location">
    <subcellularLocation>
        <location evidence="1">Cell envelope</location>
    </subcellularLocation>
</comment>
<dbReference type="SUPFAM" id="SSF53822">
    <property type="entry name" value="Periplasmic binding protein-like I"/>
    <property type="match status" value="1"/>
</dbReference>
<protein>
    <submittedName>
        <fullName evidence="5">Sugar binding protein of ABC transporter</fullName>
    </submittedName>
</protein>
<evidence type="ECO:0000313" key="6">
    <source>
        <dbReference type="Proteomes" id="UP000030661"/>
    </source>
</evidence>
<evidence type="ECO:0000256" key="1">
    <source>
        <dbReference type="ARBA" id="ARBA00004196"/>
    </source>
</evidence>
<evidence type="ECO:0000256" key="2">
    <source>
        <dbReference type="ARBA" id="ARBA00007639"/>
    </source>
</evidence>